<dbReference type="SUPFAM" id="SSF55781">
    <property type="entry name" value="GAF domain-like"/>
    <property type="match status" value="1"/>
</dbReference>
<gene>
    <name evidence="2" type="ORF">E5163_05240</name>
</gene>
<evidence type="ECO:0000259" key="1">
    <source>
        <dbReference type="SMART" id="SM00065"/>
    </source>
</evidence>
<dbReference type="Pfam" id="PF01590">
    <property type="entry name" value="GAF"/>
    <property type="match status" value="1"/>
</dbReference>
<feature type="domain" description="GAF" evidence="1">
    <location>
        <begin position="28"/>
        <end position="168"/>
    </location>
</feature>
<comment type="caution">
    <text evidence="2">The sequence shown here is derived from an EMBL/GenBank/DDBJ whole genome shotgun (WGS) entry which is preliminary data.</text>
</comment>
<sequence length="174" mass="19084">MTAPAVPRPSDEADRLAALQSLDVLDTASEPEFEEIVEIAAAAFEVDIALVSLVDAERQWFKARTGLEICQTERSIAFCAHAILKREPLVVLNASLDKRFAANPLVTGEPYLRFYAGAPLILPGGQAIGTLCLMDPEPRFRFPPERIQLLSFMAGVTVERLVARAKRRRASHGA</sequence>
<name>A0A4S2H4F0_9PROT</name>
<proteinExistence type="predicted"/>
<reference evidence="2 3" key="1">
    <citation type="journal article" date="2017" name="Int. J. Syst. Evol. Microbiol.">
        <title>Marinicauda algicola sp. nov., isolated from a marine red alga Rhodosorus marinus.</title>
        <authorList>
            <person name="Jeong S.E."/>
            <person name="Jeon S.H."/>
            <person name="Chun B.H."/>
            <person name="Kim D.W."/>
            <person name="Jeon C.O."/>
        </authorList>
    </citation>
    <scope>NUCLEOTIDE SEQUENCE [LARGE SCALE GENOMIC DNA]</scope>
    <source>
        <strain evidence="2 3">JCM 31718</strain>
    </source>
</reference>
<keyword evidence="3" id="KW-1185">Reference proteome</keyword>
<evidence type="ECO:0000313" key="2">
    <source>
        <dbReference type="EMBL" id="TGY90527.1"/>
    </source>
</evidence>
<evidence type="ECO:0000313" key="3">
    <source>
        <dbReference type="Proteomes" id="UP000308054"/>
    </source>
</evidence>
<dbReference type="InterPro" id="IPR029016">
    <property type="entry name" value="GAF-like_dom_sf"/>
</dbReference>
<dbReference type="AlphaFoldDB" id="A0A4S2H4F0"/>
<dbReference type="PANTHER" id="PTHR43102">
    <property type="entry name" value="SLR1143 PROTEIN"/>
    <property type="match status" value="1"/>
</dbReference>
<dbReference type="RefSeq" id="WP_135995025.1">
    <property type="nucleotide sequence ID" value="NZ_CP071057.1"/>
</dbReference>
<dbReference type="InterPro" id="IPR003018">
    <property type="entry name" value="GAF"/>
</dbReference>
<dbReference type="OrthoDB" id="9816309at2"/>
<dbReference type="SMART" id="SM00065">
    <property type="entry name" value="GAF"/>
    <property type="match status" value="1"/>
</dbReference>
<dbReference type="Proteomes" id="UP000308054">
    <property type="component" value="Unassembled WGS sequence"/>
</dbReference>
<accession>A0A4S2H4F0</accession>
<dbReference type="PANTHER" id="PTHR43102:SF2">
    <property type="entry name" value="GAF DOMAIN-CONTAINING PROTEIN"/>
    <property type="match status" value="1"/>
</dbReference>
<organism evidence="2 3">
    <name type="scientific">Marinicauda algicola</name>
    <dbReference type="NCBI Taxonomy" id="2029849"/>
    <lineage>
        <taxon>Bacteria</taxon>
        <taxon>Pseudomonadati</taxon>
        <taxon>Pseudomonadota</taxon>
        <taxon>Alphaproteobacteria</taxon>
        <taxon>Maricaulales</taxon>
        <taxon>Maricaulaceae</taxon>
        <taxon>Marinicauda</taxon>
    </lineage>
</organism>
<dbReference type="Gene3D" id="3.30.450.40">
    <property type="match status" value="1"/>
</dbReference>
<dbReference type="EMBL" id="SRXW01000001">
    <property type="protein sequence ID" value="TGY90527.1"/>
    <property type="molecule type" value="Genomic_DNA"/>
</dbReference>
<protein>
    <submittedName>
        <fullName evidence="2">GAF domain-containing protein</fullName>
    </submittedName>
</protein>